<protein>
    <submittedName>
        <fullName evidence="2">Uncharacterized protein</fullName>
    </submittedName>
</protein>
<dbReference type="InterPro" id="IPR019235">
    <property type="entry name" value="DUF2178_TM"/>
</dbReference>
<dbReference type="AlphaFoldDB" id="A0A1X7NLU4"/>
<organism evidence="2 3">
    <name type="scientific">Carnobacterium iners</name>
    <dbReference type="NCBI Taxonomy" id="1073423"/>
    <lineage>
        <taxon>Bacteria</taxon>
        <taxon>Bacillati</taxon>
        <taxon>Bacillota</taxon>
        <taxon>Bacilli</taxon>
        <taxon>Lactobacillales</taxon>
        <taxon>Carnobacteriaceae</taxon>
        <taxon>Carnobacterium</taxon>
    </lineage>
</organism>
<gene>
    <name evidence="2" type="ORF">SAMN04488700_2117</name>
</gene>
<dbReference type="EMBL" id="FXBJ01000002">
    <property type="protein sequence ID" value="SMH38303.1"/>
    <property type="molecule type" value="Genomic_DNA"/>
</dbReference>
<feature type="transmembrane region" description="Helical" evidence="1">
    <location>
        <begin position="84"/>
        <end position="101"/>
    </location>
</feature>
<sequence>MLIRWIITFVVGLIMFFVIGWLTGNNEYGVTSKKDDERSQLIKHKAIVSSWLLLIMFFIINFVFNFFNLNDERLAMVEFNYPELFYLLIVIVSYFIYYWIYSRKMSSYEK</sequence>
<evidence type="ECO:0000256" key="1">
    <source>
        <dbReference type="SAM" id="Phobius"/>
    </source>
</evidence>
<dbReference type="Proteomes" id="UP000193435">
    <property type="component" value="Unassembled WGS sequence"/>
</dbReference>
<keyword evidence="1" id="KW-1133">Transmembrane helix</keyword>
<keyword evidence="1" id="KW-0472">Membrane</keyword>
<feature type="transmembrane region" description="Helical" evidence="1">
    <location>
        <begin position="6"/>
        <end position="25"/>
    </location>
</feature>
<accession>A0A1X7NLU4</accession>
<proteinExistence type="predicted"/>
<dbReference type="Pfam" id="PF09946">
    <property type="entry name" value="DUF2178"/>
    <property type="match status" value="1"/>
</dbReference>
<name>A0A1X7NLU4_9LACT</name>
<keyword evidence="3" id="KW-1185">Reference proteome</keyword>
<feature type="transmembrane region" description="Helical" evidence="1">
    <location>
        <begin position="46"/>
        <end position="64"/>
    </location>
</feature>
<dbReference type="RefSeq" id="WP_234987902.1">
    <property type="nucleotide sequence ID" value="NZ_FXBJ01000002.1"/>
</dbReference>
<evidence type="ECO:0000313" key="2">
    <source>
        <dbReference type="EMBL" id="SMH38303.1"/>
    </source>
</evidence>
<keyword evidence="1" id="KW-0812">Transmembrane</keyword>
<evidence type="ECO:0000313" key="3">
    <source>
        <dbReference type="Proteomes" id="UP000193435"/>
    </source>
</evidence>
<reference evidence="2 3" key="1">
    <citation type="submission" date="2017-04" db="EMBL/GenBank/DDBJ databases">
        <authorList>
            <person name="Afonso C.L."/>
            <person name="Miller P.J."/>
            <person name="Scott M.A."/>
            <person name="Spackman E."/>
            <person name="Goraichik I."/>
            <person name="Dimitrov K.M."/>
            <person name="Suarez D.L."/>
            <person name="Swayne D.E."/>
        </authorList>
    </citation>
    <scope>NUCLEOTIDE SEQUENCE [LARGE SCALE GENOMIC DNA]</scope>
    <source>
        <strain evidence="2 3">LMG26642</strain>
    </source>
</reference>